<sequence>MGAAGTEAVEGLRHRDVRGRFRRLLAHVLLYFGKQMVVVTMLYRSSVCSLVSLSFSKCCNLILLQQQQ</sequence>
<dbReference type="AlphaFoldDB" id="A0A9E7JBJ1"/>
<dbReference type="EMBL" id="CP097502">
    <property type="protein sequence ID" value="URD74387.1"/>
    <property type="molecule type" value="Genomic_DNA"/>
</dbReference>
<accession>A0A9E7JBJ1</accession>
<gene>
    <name evidence="2" type="ORF">MUK42_36079</name>
</gene>
<evidence type="ECO:0000256" key="1">
    <source>
        <dbReference type="SAM" id="Phobius"/>
    </source>
</evidence>
<organism evidence="2 3">
    <name type="scientific">Musa troglodytarum</name>
    <name type="common">fe'i banana</name>
    <dbReference type="NCBI Taxonomy" id="320322"/>
    <lineage>
        <taxon>Eukaryota</taxon>
        <taxon>Viridiplantae</taxon>
        <taxon>Streptophyta</taxon>
        <taxon>Embryophyta</taxon>
        <taxon>Tracheophyta</taxon>
        <taxon>Spermatophyta</taxon>
        <taxon>Magnoliopsida</taxon>
        <taxon>Liliopsida</taxon>
        <taxon>Zingiberales</taxon>
        <taxon>Musaceae</taxon>
        <taxon>Musa</taxon>
    </lineage>
</organism>
<dbReference type="Proteomes" id="UP001055439">
    <property type="component" value="Chromosome 1"/>
</dbReference>
<keyword evidence="1" id="KW-0472">Membrane</keyword>
<protein>
    <submittedName>
        <fullName evidence="2">Uncharacterized protein</fullName>
    </submittedName>
</protein>
<evidence type="ECO:0000313" key="2">
    <source>
        <dbReference type="EMBL" id="URD74387.1"/>
    </source>
</evidence>
<keyword evidence="1" id="KW-1133">Transmembrane helix</keyword>
<feature type="transmembrane region" description="Helical" evidence="1">
    <location>
        <begin position="24"/>
        <end position="43"/>
    </location>
</feature>
<proteinExistence type="predicted"/>
<evidence type="ECO:0000313" key="3">
    <source>
        <dbReference type="Proteomes" id="UP001055439"/>
    </source>
</evidence>
<keyword evidence="1" id="KW-0812">Transmembrane</keyword>
<keyword evidence="3" id="KW-1185">Reference proteome</keyword>
<reference evidence="2" key="1">
    <citation type="submission" date="2022-05" db="EMBL/GenBank/DDBJ databases">
        <title>The Musa troglodytarum L. genome provides insights into the mechanism of non-climacteric behaviour and enrichment of carotenoids.</title>
        <authorList>
            <person name="Wang J."/>
        </authorList>
    </citation>
    <scope>NUCLEOTIDE SEQUENCE</scope>
    <source>
        <tissue evidence="2">Leaf</tissue>
    </source>
</reference>
<name>A0A9E7JBJ1_9LILI</name>